<dbReference type="InterPro" id="IPR050834">
    <property type="entry name" value="Glycosyltransf_2"/>
</dbReference>
<dbReference type="STRING" id="83219.PM02_05900"/>
<sequence length="412" mass="45495">MTQPPASVVIVSRGRAEALKRCLIGVSQLQYDPFEVVVVADPAGIAAMQGVPCAGHVKQVPFDEANISSARNLGVTHAAGEIIVFIDDDAVPEPQWLLHLLAPFDHPEVAATGGFVRGRNGISFQWKARGVGPLGDAFDLDVNAEQATILHPAQGQAIKTEGTNMAFRRDVLVDLGGFDPAFHYFLDETDLNMRLAQAGHATALVPLAEVHHGFAENALRRADRVPRDLFDIGASWAVFQRKHVPSALHADQWKRLKEDERKRVLRHMVRGSLEPQDVGRLMRRLNEGYAEGSVRAIGGASLPRHPAAGFQRFPARGRPSIVIPSRPIRFAKDYQNAVDMVKKGDIVTVMSLSPSAMFHKVLFTKDGVWLQKGGLFGRSDRNAPLFRLTSRSRRLEKERSRVARQRGLREDC</sequence>
<name>A0A061SQ69_9RHOB</name>
<gene>
    <name evidence="1" type="ORF">PM02_05900</name>
</gene>
<dbReference type="AlphaFoldDB" id="A0A061SQ69"/>
<dbReference type="EMBL" id="JEMU01000004">
    <property type="protein sequence ID" value="KAJ03846.1"/>
    <property type="molecule type" value="Genomic_DNA"/>
</dbReference>
<dbReference type="RefSeq" id="WP_037906211.1">
    <property type="nucleotide sequence ID" value="NZ_JEMU01000004.1"/>
</dbReference>
<dbReference type="GO" id="GO:0016740">
    <property type="term" value="F:transferase activity"/>
    <property type="evidence" value="ECO:0007669"/>
    <property type="project" value="UniProtKB-KW"/>
</dbReference>
<comment type="caution">
    <text evidence="1">The sequence shown here is derived from an EMBL/GenBank/DDBJ whole genome shotgun (WGS) entry which is preliminary data.</text>
</comment>
<dbReference type="PANTHER" id="PTHR43685">
    <property type="entry name" value="GLYCOSYLTRANSFERASE"/>
    <property type="match status" value="1"/>
</dbReference>
<dbReference type="InterPro" id="IPR029044">
    <property type="entry name" value="Nucleotide-diphossugar_trans"/>
</dbReference>
<keyword evidence="1" id="KW-0808">Transferase</keyword>
<evidence type="ECO:0000313" key="2">
    <source>
        <dbReference type="Proteomes" id="UP000027337"/>
    </source>
</evidence>
<dbReference type="PANTHER" id="PTHR43685:SF2">
    <property type="entry name" value="GLYCOSYLTRANSFERASE 2-LIKE DOMAIN-CONTAINING PROTEIN"/>
    <property type="match status" value="1"/>
</dbReference>
<dbReference type="eggNOG" id="COG1216">
    <property type="taxonomic scope" value="Bacteria"/>
</dbReference>
<accession>A0A061SQ69</accession>
<keyword evidence="2" id="KW-1185">Reference proteome</keyword>
<proteinExistence type="predicted"/>
<dbReference type="Proteomes" id="UP000027337">
    <property type="component" value="Unassembled WGS sequence"/>
</dbReference>
<dbReference type="Gene3D" id="3.90.550.10">
    <property type="entry name" value="Spore Coat Polysaccharide Biosynthesis Protein SpsA, Chain A"/>
    <property type="match status" value="1"/>
</dbReference>
<dbReference type="Pfam" id="PF13641">
    <property type="entry name" value="Glyco_tranf_2_3"/>
    <property type="match status" value="1"/>
</dbReference>
<reference evidence="1 2" key="1">
    <citation type="journal article" date="2014" name="Genome Announc.">
        <title>Draft Genome Sequences of Two Isolates of the Roseobacter Group, Sulfitobacter sp. Strains 3SOLIMAR09 and 1FIGIMAR09, from Harbors of Mallorca Island (Mediterranean Sea).</title>
        <authorList>
            <person name="Mas-Llado M."/>
            <person name="Pina-Villalonga J.M."/>
            <person name="Brunet-Galmes I."/>
            <person name="Nogales B."/>
            <person name="Bosch R."/>
        </authorList>
    </citation>
    <scope>NUCLEOTIDE SEQUENCE [LARGE SCALE GENOMIC DNA]</scope>
    <source>
        <strain evidence="1 2">1FIGIMAR09</strain>
    </source>
</reference>
<organism evidence="1 2">
    <name type="scientific">Sulfitobacter mediterraneus</name>
    <dbReference type="NCBI Taxonomy" id="83219"/>
    <lineage>
        <taxon>Bacteria</taxon>
        <taxon>Pseudomonadati</taxon>
        <taxon>Pseudomonadota</taxon>
        <taxon>Alphaproteobacteria</taxon>
        <taxon>Rhodobacterales</taxon>
        <taxon>Roseobacteraceae</taxon>
        <taxon>Sulfitobacter</taxon>
    </lineage>
</organism>
<protein>
    <submittedName>
        <fullName evidence="1">Glycosyl transferase family 2</fullName>
    </submittedName>
</protein>
<dbReference type="SUPFAM" id="SSF53448">
    <property type="entry name" value="Nucleotide-diphospho-sugar transferases"/>
    <property type="match status" value="1"/>
</dbReference>
<evidence type="ECO:0000313" key="1">
    <source>
        <dbReference type="EMBL" id="KAJ03846.1"/>
    </source>
</evidence>